<dbReference type="InterPro" id="IPR000084">
    <property type="entry name" value="PE-PGRS_N"/>
</dbReference>
<dbReference type="Pfam" id="PF00934">
    <property type="entry name" value="PE"/>
    <property type="match status" value="1"/>
</dbReference>
<comment type="caution">
    <text evidence="2">The sequence shown here is derived from an EMBL/GenBank/DDBJ whole genome shotgun (WGS) entry which is preliminary data.</text>
</comment>
<proteinExistence type="predicted"/>
<evidence type="ECO:0000313" key="3">
    <source>
        <dbReference type="Proteomes" id="UP000093985"/>
    </source>
</evidence>
<dbReference type="Gene3D" id="1.10.287.850">
    <property type="entry name" value="HP0062-like domain"/>
    <property type="match status" value="1"/>
</dbReference>
<evidence type="ECO:0000313" key="2">
    <source>
        <dbReference type="EMBL" id="OBG09767.1"/>
    </source>
</evidence>
<feature type="domain" description="PE" evidence="1">
    <location>
        <begin position="4"/>
        <end position="94"/>
    </location>
</feature>
<dbReference type="Proteomes" id="UP000093985">
    <property type="component" value="Unassembled WGS sequence"/>
</dbReference>
<evidence type="ECO:0000259" key="1">
    <source>
        <dbReference type="Pfam" id="PF00934"/>
    </source>
</evidence>
<reference evidence="3" key="1">
    <citation type="submission" date="2016-06" db="EMBL/GenBank/DDBJ databases">
        <authorList>
            <person name="Sutton G."/>
            <person name="Brinkac L."/>
            <person name="Sanka R."/>
            <person name="Adams M."/>
            <person name="Lau E."/>
            <person name="Mehaffy C."/>
            <person name="Tameris M."/>
            <person name="Hatherill M."/>
            <person name="Hanekom W."/>
            <person name="Mahomed H."/>
            <person name="Mcshane H."/>
        </authorList>
    </citation>
    <scope>NUCLEOTIDE SEQUENCE [LARGE SCALE GENOMIC DNA]</scope>
    <source>
        <strain evidence="3">852014-51077_SCH5608930-a</strain>
    </source>
</reference>
<dbReference type="AlphaFoldDB" id="A0A1A2EXG6"/>
<dbReference type="InterPro" id="IPR038332">
    <property type="entry name" value="PPE_sf"/>
</dbReference>
<dbReference type="EMBL" id="LZIN01000014">
    <property type="protein sequence ID" value="OBG09767.1"/>
    <property type="molecule type" value="Genomic_DNA"/>
</dbReference>
<name>A0A1A2EXG6_MYCSD</name>
<protein>
    <submittedName>
        <fullName evidence="2">PE family protein</fullName>
    </submittedName>
</protein>
<organism evidence="2 3">
    <name type="scientific">Mycolicibacter sinensis (strain JDM601)</name>
    <name type="common">Mycobacterium sinense</name>
    <dbReference type="NCBI Taxonomy" id="875328"/>
    <lineage>
        <taxon>Bacteria</taxon>
        <taxon>Bacillati</taxon>
        <taxon>Actinomycetota</taxon>
        <taxon>Actinomycetes</taxon>
        <taxon>Mycobacteriales</taxon>
        <taxon>Mycobacteriaceae</taxon>
        <taxon>Mycolicibacter</taxon>
    </lineage>
</organism>
<dbReference type="SUPFAM" id="SSF140459">
    <property type="entry name" value="PE/PPE dimer-like"/>
    <property type="match status" value="1"/>
</dbReference>
<sequence>MSFVTAQPEVLTAAAGSLSGIGDSMTAGMAAAAAPTMGVVPPAADMVSAMTAAQFATHAQLFQQVSAQAAAVHQQIVATLSGNSNAYALTEAANAASAG</sequence>
<accession>A0A1A2EXG6</accession>
<gene>
    <name evidence="2" type="ORF">A5771_21200</name>
</gene>
<dbReference type="RefSeq" id="WP_064853575.1">
    <property type="nucleotide sequence ID" value="NZ_LZIM01000015.1"/>
</dbReference>